<reference evidence="1 2" key="1">
    <citation type="journal article" date="2019" name="Int. J. Syst. Evol. Microbiol.">
        <title>The Global Catalogue of Microorganisms (GCM) 10K type strain sequencing project: providing services to taxonomists for standard genome sequencing and annotation.</title>
        <authorList>
            <consortium name="The Broad Institute Genomics Platform"/>
            <consortium name="The Broad Institute Genome Sequencing Center for Infectious Disease"/>
            <person name="Wu L."/>
            <person name="Ma J."/>
        </authorList>
    </citation>
    <scope>NUCLEOTIDE SEQUENCE [LARGE SCALE GENOMIC DNA]</scope>
    <source>
        <strain evidence="1 2">GX26</strain>
    </source>
</reference>
<name>A0ABD5VJC1_9EURY</name>
<sequence>MNSTNDEATTADPPEIENRFCARDADDGSVEIYDEENTDAWIRSDYTLELGRPS</sequence>
<evidence type="ECO:0000313" key="1">
    <source>
        <dbReference type="EMBL" id="MFC6953808.1"/>
    </source>
</evidence>
<dbReference type="Proteomes" id="UP001596395">
    <property type="component" value="Unassembled WGS sequence"/>
</dbReference>
<gene>
    <name evidence="1" type="ORF">ACFQGB_13130</name>
</gene>
<evidence type="ECO:0000313" key="2">
    <source>
        <dbReference type="Proteomes" id="UP001596395"/>
    </source>
</evidence>
<dbReference type="RefSeq" id="WP_336350760.1">
    <property type="nucleotide sequence ID" value="NZ_JAZAQL010000002.1"/>
</dbReference>
<dbReference type="Pfam" id="PF24018">
    <property type="entry name" value="DUF7331"/>
    <property type="match status" value="1"/>
</dbReference>
<keyword evidence="2" id="KW-1185">Reference proteome</keyword>
<comment type="caution">
    <text evidence="1">The sequence shown here is derived from an EMBL/GenBank/DDBJ whole genome shotgun (WGS) entry which is preliminary data.</text>
</comment>
<accession>A0ABD5VJC1</accession>
<dbReference type="AlphaFoldDB" id="A0ABD5VJC1"/>
<organism evidence="1 2">
    <name type="scientific">Halorubellus litoreus</name>
    <dbReference type="NCBI Taxonomy" id="755308"/>
    <lineage>
        <taxon>Archaea</taxon>
        <taxon>Methanobacteriati</taxon>
        <taxon>Methanobacteriota</taxon>
        <taxon>Stenosarchaea group</taxon>
        <taxon>Halobacteria</taxon>
        <taxon>Halobacteriales</taxon>
        <taxon>Halorubellaceae</taxon>
        <taxon>Halorubellus</taxon>
    </lineage>
</organism>
<proteinExistence type="predicted"/>
<dbReference type="InterPro" id="IPR055755">
    <property type="entry name" value="DUF7331"/>
</dbReference>
<protein>
    <submittedName>
        <fullName evidence="1">Uncharacterized protein</fullName>
    </submittedName>
</protein>
<dbReference type="EMBL" id="JBHSXN010000002">
    <property type="protein sequence ID" value="MFC6953808.1"/>
    <property type="molecule type" value="Genomic_DNA"/>
</dbReference>